<feature type="domain" description="TEA" evidence="8">
    <location>
        <begin position="114"/>
        <end position="188"/>
    </location>
</feature>
<dbReference type="Proteomes" id="UP000277580">
    <property type="component" value="Unassembled WGS sequence"/>
</dbReference>
<evidence type="ECO:0000256" key="6">
    <source>
        <dbReference type="PROSITE-ProRule" id="PRU00505"/>
    </source>
</evidence>
<evidence type="ECO:0000259" key="8">
    <source>
        <dbReference type="PROSITE" id="PS51088"/>
    </source>
</evidence>
<dbReference type="PANTHER" id="PTHR11834">
    <property type="entry name" value="TRANSCRIPTIONAL ENHANCER FACTOR TEF RELATED"/>
    <property type="match status" value="1"/>
</dbReference>
<gene>
    <name evidence="9" type="ORF">P167DRAFT_485047</name>
</gene>
<dbReference type="InterPro" id="IPR050937">
    <property type="entry name" value="TEC1_TEAD_TF"/>
</dbReference>
<evidence type="ECO:0000313" key="9">
    <source>
        <dbReference type="EMBL" id="RPB14158.1"/>
    </source>
</evidence>
<dbReference type="InterPro" id="IPR000818">
    <property type="entry name" value="TEA/ATTS_dom"/>
</dbReference>
<dbReference type="PANTHER" id="PTHR11834:SF0">
    <property type="entry name" value="PROTEIN SCALLOPED"/>
    <property type="match status" value="1"/>
</dbReference>
<dbReference type="SMART" id="SM00426">
    <property type="entry name" value="TEA"/>
    <property type="match status" value="1"/>
</dbReference>
<reference evidence="9 10" key="1">
    <citation type="journal article" date="2018" name="Nat. Ecol. Evol.">
        <title>Pezizomycetes genomes reveal the molecular basis of ectomycorrhizal truffle lifestyle.</title>
        <authorList>
            <person name="Murat C."/>
            <person name="Payen T."/>
            <person name="Noel B."/>
            <person name="Kuo A."/>
            <person name="Morin E."/>
            <person name="Chen J."/>
            <person name="Kohler A."/>
            <person name="Krizsan K."/>
            <person name="Balestrini R."/>
            <person name="Da Silva C."/>
            <person name="Montanini B."/>
            <person name="Hainaut M."/>
            <person name="Levati E."/>
            <person name="Barry K.W."/>
            <person name="Belfiori B."/>
            <person name="Cichocki N."/>
            <person name="Clum A."/>
            <person name="Dockter R.B."/>
            <person name="Fauchery L."/>
            <person name="Guy J."/>
            <person name="Iotti M."/>
            <person name="Le Tacon F."/>
            <person name="Lindquist E.A."/>
            <person name="Lipzen A."/>
            <person name="Malagnac F."/>
            <person name="Mello A."/>
            <person name="Molinier V."/>
            <person name="Miyauchi S."/>
            <person name="Poulain J."/>
            <person name="Riccioni C."/>
            <person name="Rubini A."/>
            <person name="Sitrit Y."/>
            <person name="Splivallo R."/>
            <person name="Traeger S."/>
            <person name="Wang M."/>
            <person name="Zifcakova L."/>
            <person name="Wipf D."/>
            <person name="Zambonelli A."/>
            <person name="Paolocci F."/>
            <person name="Nowrousian M."/>
            <person name="Ottonello S."/>
            <person name="Baldrian P."/>
            <person name="Spatafora J.W."/>
            <person name="Henrissat B."/>
            <person name="Nagy L.G."/>
            <person name="Aury J.M."/>
            <person name="Wincker P."/>
            <person name="Grigoriev I.V."/>
            <person name="Bonfante P."/>
            <person name="Martin F.M."/>
        </authorList>
    </citation>
    <scope>NUCLEOTIDE SEQUENCE [LARGE SCALE GENOMIC DNA]</scope>
    <source>
        <strain evidence="9 10">CCBAS932</strain>
    </source>
</reference>
<dbReference type="STRING" id="1392247.A0A3N4KXE6"/>
<feature type="compositionally biased region" description="Low complexity" evidence="7">
    <location>
        <begin position="228"/>
        <end position="246"/>
    </location>
</feature>
<dbReference type="InParanoid" id="A0A3N4KXE6"/>
<accession>A0A3N4KXE6</accession>
<evidence type="ECO:0000256" key="7">
    <source>
        <dbReference type="SAM" id="MobiDB-lite"/>
    </source>
</evidence>
<proteinExistence type="inferred from homology"/>
<evidence type="ECO:0000256" key="4">
    <source>
        <dbReference type="ARBA" id="ARBA00023163"/>
    </source>
</evidence>
<dbReference type="GO" id="GO:0000978">
    <property type="term" value="F:RNA polymerase II cis-regulatory region sequence-specific DNA binding"/>
    <property type="evidence" value="ECO:0007669"/>
    <property type="project" value="TreeGrafter"/>
</dbReference>
<keyword evidence="4" id="KW-0804">Transcription</keyword>
<feature type="region of interest" description="Disordered" evidence="7">
    <location>
        <begin position="220"/>
        <end position="246"/>
    </location>
</feature>
<evidence type="ECO:0000256" key="1">
    <source>
        <dbReference type="ARBA" id="ARBA00004123"/>
    </source>
</evidence>
<feature type="region of interest" description="Disordered" evidence="7">
    <location>
        <begin position="605"/>
        <end position="627"/>
    </location>
</feature>
<dbReference type="InterPro" id="IPR038096">
    <property type="entry name" value="TEA/ATTS_sf"/>
</dbReference>
<feature type="compositionally biased region" description="Polar residues" evidence="7">
    <location>
        <begin position="16"/>
        <end position="39"/>
    </location>
</feature>
<dbReference type="Pfam" id="PF01285">
    <property type="entry name" value="TEA"/>
    <property type="match status" value="1"/>
</dbReference>
<dbReference type="GO" id="GO:0005634">
    <property type="term" value="C:nucleus"/>
    <property type="evidence" value="ECO:0007669"/>
    <property type="project" value="UniProtKB-SubCell"/>
</dbReference>
<dbReference type="OrthoDB" id="10006572at2759"/>
<organism evidence="9 10">
    <name type="scientific">Morchella conica CCBAS932</name>
    <dbReference type="NCBI Taxonomy" id="1392247"/>
    <lineage>
        <taxon>Eukaryota</taxon>
        <taxon>Fungi</taxon>
        <taxon>Dikarya</taxon>
        <taxon>Ascomycota</taxon>
        <taxon>Pezizomycotina</taxon>
        <taxon>Pezizomycetes</taxon>
        <taxon>Pezizales</taxon>
        <taxon>Morchellaceae</taxon>
        <taxon>Morchella</taxon>
    </lineage>
</organism>
<dbReference type="GO" id="GO:0005667">
    <property type="term" value="C:transcription regulator complex"/>
    <property type="evidence" value="ECO:0007669"/>
    <property type="project" value="TreeGrafter"/>
</dbReference>
<dbReference type="EMBL" id="ML119119">
    <property type="protein sequence ID" value="RPB14158.1"/>
    <property type="molecule type" value="Genomic_DNA"/>
</dbReference>
<feature type="DNA-binding region" description="TEA" evidence="6">
    <location>
        <begin position="114"/>
        <end position="188"/>
    </location>
</feature>
<evidence type="ECO:0000256" key="2">
    <source>
        <dbReference type="ARBA" id="ARBA00008421"/>
    </source>
</evidence>
<dbReference type="GO" id="GO:0000981">
    <property type="term" value="F:DNA-binding transcription factor activity, RNA polymerase II-specific"/>
    <property type="evidence" value="ECO:0007669"/>
    <property type="project" value="TreeGrafter"/>
</dbReference>
<dbReference type="PRINTS" id="PR00065">
    <property type="entry name" value="TEADOMAIN"/>
</dbReference>
<name>A0A3N4KXE6_9PEZI</name>
<comment type="similarity">
    <text evidence="2">Belongs to the TEC1 family.</text>
</comment>
<keyword evidence="5" id="KW-0539">Nucleus</keyword>
<protein>
    <submittedName>
        <fullName evidence="9">TEA-domain-containing protein</fullName>
    </submittedName>
</protein>
<dbReference type="PROSITE" id="PS00554">
    <property type="entry name" value="TEA_1"/>
    <property type="match status" value="1"/>
</dbReference>
<dbReference type="PROSITE" id="PS51088">
    <property type="entry name" value="TEA_2"/>
    <property type="match status" value="1"/>
</dbReference>
<keyword evidence="3" id="KW-0805">Transcription regulation</keyword>
<feature type="compositionally biased region" description="Low complexity" evidence="7">
    <location>
        <begin position="1"/>
        <end position="15"/>
    </location>
</feature>
<comment type="subcellular location">
    <subcellularLocation>
        <location evidence="1">Nucleus</location>
    </subcellularLocation>
</comment>
<evidence type="ECO:0000313" key="10">
    <source>
        <dbReference type="Proteomes" id="UP000277580"/>
    </source>
</evidence>
<feature type="compositionally biased region" description="Basic and acidic residues" evidence="7">
    <location>
        <begin position="58"/>
        <end position="69"/>
    </location>
</feature>
<evidence type="ECO:0000256" key="3">
    <source>
        <dbReference type="ARBA" id="ARBA00023015"/>
    </source>
</evidence>
<sequence>MLNSHSTHPTSATTPRVPTSYISSSSRRALEETSTNTQLSSPSPPGNLSPVSISNTDQLKRNSLKLDQRKRSRIIRAQGNLAASTPRTLAAAVAQEQDLVPYHQYRARQRRDASMEGESVWDEELEEAFMEAIQKIPKIGRRKLSMEGKPRGRNELIADYIFKVTGKRRTRKQVSSHIQVLKNLLRNNKDFMKLVTTEKPASGWDNNSDSWKDEAEINMAPSPAPSNGSQFYPSHSSGSSGDFGGSNDSSVYYPQGMFNPEEEVLPTVRPTNFAMWVGSPSHHAAGVEGCFHTYTRLSHTERPAAAAPLSSIPEWNTRFPHLADLLEHSESATPSFPIVHFESSVSVMPTMPSQSSVLCAEFEVTSSSPTYDNYGWECVTRIYSTGKRVWESSQACSVTDEFNGSKKLTLPFASEFWAAFYTELSTAQRQDGAATLDGERLRRRRGKEARAAIKGITVVQELFSTALSSAGIKRRSAMFLWEFTKADPSSLIGKTTWRQIIPPMSQMMENPTCTPTPSSCSSSIGVVDDSPWTQLPLSPFDPLSPPIYFLGSSQQQQQQQANTFPTQEDVNYQFLQSSQAGPSTLPPFTAGLLALSSTGPVMPDPSEYFTQWPQGFSPVSAVDHGDS</sequence>
<evidence type="ECO:0000256" key="5">
    <source>
        <dbReference type="ARBA" id="ARBA00023242"/>
    </source>
</evidence>
<dbReference type="AlphaFoldDB" id="A0A3N4KXE6"/>
<feature type="region of interest" description="Disordered" evidence="7">
    <location>
        <begin position="1"/>
        <end position="70"/>
    </location>
</feature>
<dbReference type="Gene3D" id="6.10.20.40">
    <property type="entry name" value="TEA/ATTS domain"/>
    <property type="match status" value="1"/>
</dbReference>
<keyword evidence="10" id="KW-1185">Reference proteome</keyword>